<reference evidence="1" key="1">
    <citation type="submission" date="2021-05" db="EMBL/GenBank/DDBJ databases">
        <authorList>
            <person name="Alioto T."/>
            <person name="Alioto T."/>
            <person name="Gomez Garrido J."/>
        </authorList>
    </citation>
    <scope>NUCLEOTIDE SEQUENCE</scope>
</reference>
<dbReference type="AlphaFoldDB" id="A0A8D8JC50"/>
<dbReference type="PANTHER" id="PTHR28608:SF1">
    <property type="entry name" value="INTEGRATOR COMPLEX SUBUNIT 2"/>
    <property type="match status" value="1"/>
</dbReference>
<dbReference type="EMBL" id="HBUE01284495">
    <property type="protein sequence ID" value="CAG6570719.1"/>
    <property type="molecule type" value="Transcribed_RNA"/>
</dbReference>
<dbReference type="GO" id="GO:0034472">
    <property type="term" value="P:snRNA 3'-end processing"/>
    <property type="evidence" value="ECO:0007669"/>
    <property type="project" value="TreeGrafter"/>
</dbReference>
<organism evidence="1">
    <name type="scientific">Culex pipiens</name>
    <name type="common">House mosquito</name>
    <dbReference type="NCBI Taxonomy" id="7175"/>
    <lineage>
        <taxon>Eukaryota</taxon>
        <taxon>Metazoa</taxon>
        <taxon>Ecdysozoa</taxon>
        <taxon>Arthropoda</taxon>
        <taxon>Hexapoda</taxon>
        <taxon>Insecta</taxon>
        <taxon>Pterygota</taxon>
        <taxon>Neoptera</taxon>
        <taxon>Endopterygota</taxon>
        <taxon>Diptera</taxon>
        <taxon>Nematocera</taxon>
        <taxon>Culicoidea</taxon>
        <taxon>Culicidae</taxon>
        <taxon>Culicinae</taxon>
        <taxon>Culicini</taxon>
        <taxon>Culex</taxon>
        <taxon>Culex</taxon>
    </lineage>
</organism>
<protein>
    <submittedName>
        <fullName evidence="1">Integrator complex subunit 2</fullName>
    </submittedName>
</protein>
<accession>A0A8D8JC50</accession>
<proteinExistence type="predicted"/>
<dbReference type="GO" id="GO:0032039">
    <property type="term" value="C:integrator complex"/>
    <property type="evidence" value="ECO:0007669"/>
    <property type="project" value="InterPro"/>
</dbReference>
<dbReference type="EMBL" id="HBUE01178918">
    <property type="protein sequence ID" value="CAG6519168.1"/>
    <property type="molecule type" value="Transcribed_RNA"/>
</dbReference>
<sequence length="121" mass="13588">MSFAPVSSRAFSAIQKLDLGELAQCTVAEIRPLLPCLVRMSLLPALDGTKSWMEARKQILSILAGVEVVNNIVSLLQVSFHELEVDVKKEQQLRHSCNISSNFIKFWHLAKCTQKLTFFGK</sequence>
<dbReference type="Pfam" id="PF14750">
    <property type="entry name" value="INTS2"/>
    <property type="match status" value="1"/>
</dbReference>
<dbReference type="InterPro" id="IPR029321">
    <property type="entry name" value="INTS2"/>
</dbReference>
<name>A0A8D8JC50_CULPI</name>
<evidence type="ECO:0000313" key="1">
    <source>
        <dbReference type="EMBL" id="CAG6570719.1"/>
    </source>
</evidence>
<dbReference type="PANTHER" id="PTHR28608">
    <property type="entry name" value="INTEGRATOR COMPLEX SUBUNIT 2"/>
    <property type="match status" value="1"/>
</dbReference>